<dbReference type="eggNOG" id="KOG0101">
    <property type="taxonomic scope" value="Eukaryota"/>
</dbReference>
<evidence type="ECO:0000256" key="4">
    <source>
        <dbReference type="SAM" id="MobiDB-lite"/>
    </source>
</evidence>
<dbReference type="GO" id="GO:0005524">
    <property type="term" value="F:ATP binding"/>
    <property type="evidence" value="ECO:0007669"/>
    <property type="project" value="UniProtKB-KW"/>
</dbReference>
<protein>
    <submittedName>
        <fullName evidence="6">Heat shock 70 kDa protein 14</fullName>
    </submittedName>
</protein>
<evidence type="ECO:0000313" key="5">
    <source>
        <dbReference type="Proteomes" id="UP000095282"/>
    </source>
</evidence>
<dbReference type="Gene3D" id="1.20.1270.10">
    <property type="match status" value="1"/>
</dbReference>
<keyword evidence="2" id="KW-0547">Nucleotide-binding</keyword>
<name>A0A1I7TEY5_9PELO</name>
<keyword evidence="5" id="KW-1185">Reference proteome</keyword>
<dbReference type="PROSITE" id="PS00297">
    <property type="entry name" value="HSP70_1"/>
    <property type="match status" value="1"/>
</dbReference>
<dbReference type="InterPro" id="IPR018181">
    <property type="entry name" value="Heat_shock_70_CS"/>
</dbReference>
<feature type="region of interest" description="Disordered" evidence="4">
    <location>
        <begin position="90"/>
        <end position="126"/>
    </location>
</feature>
<evidence type="ECO:0000256" key="2">
    <source>
        <dbReference type="ARBA" id="ARBA00022741"/>
    </source>
</evidence>
<proteinExistence type="inferred from homology"/>
<dbReference type="FunFam" id="3.30.420.40:FF:000028">
    <property type="entry name" value="heat shock 70 kDa protein-like"/>
    <property type="match status" value="1"/>
</dbReference>
<evidence type="ECO:0000313" key="6">
    <source>
        <dbReference type="WBParaSite" id="Csp11.Scaffold596.g5278.t1"/>
    </source>
</evidence>
<dbReference type="AlphaFoldDB" id="A0A1I7TEY5"/>
<sequence length="126" mass="13840">MSSCKAIGIDLGTTYSCVGVYQNGKAYAFQVKQALDEHSSKLPSEDATRAKEAVEDTLRWLDSNTLAEKDEIESKDKELKSICQSILTKMHQSEQQQQQSSGCGNARSSGFNSNNYPQGPTVEEVD</sequence>
<feature type="compositionally biased region" description="Polar residues" evidence="4">
    <location>
        <begin position="102"/>
        <end position="118"/>
    </location>
</feature>
<accession>A0A1I7TEY5</accession>
<dbReference type="Proteomes" id="UP000095282">
    <property type="component" value="Unplaced"/>
</dbReference>
<dbReference type="STRING" id="1561998.A0A1I7TEY5"/>
<dbReference type="InterPro" id="IPR029048">
    <property type="entry name" value="HSP70_C_sf"/>
</dbReference>
<dbReference type="SUPFAM" id="SSF100934">
    <property type="entry name" value="Heat shock protein 70kD (HSP70), C-terminal subdomain"/>
    <property type="match status" value="1"/>
</dbReference>
<evidence type="ECO:0000256" key="3">
    <source>
        <dbReference type="ARBA" id="ARBA00022840"/>
    </source>
</evidence>
<keyword evidence="3" id="KW-0067">ATP-binding</keyword>
<evidence type="ECO:0000256" key="1">
    <source>
        <dbReference type="ARBA" id="ARBA00007381"/>
    </source>
</evidence>
<dbReference type="WBParaSite" id="Csp11.Scaffold596.g5278.t1">
    <property type="protein sequence ID" value="Csp11.Scaffold596.g5278.t1"/>
    <property type="gene ID" value="Csp11.Scaffold596.g5278"/>
</dbReference>
<organism evidence="5 6">
    <name type="scientific">Caenorhabditis tropicalis</name>
    <dbReference type="NCBI Taxonomy" id="1561998"/>
    <lineage>
        <taxon>Eukaryota</taxon>
        <taxon>Metazoa</taxon>
        <taxon>Ecdysozoa</taxon>
        <taxon>Nematoda</taxon>
        <taxon>Chromadorea</taxon>
        <taxon>Rhabditida</taxon>
        <taxon>Rhabditina</taxon>
        <taxon>Rhabditomorpha</taxon>
        <taxon>Rhabditoidea</taxon>
        <taxon>Rhabditidae</taxon>
        <taxon>Peloderinae</taxon>
        <taxon>Caenorhabditis</taxon>
    </lineage>
</organism>
<comment type="similarity">
    <text evidence="1">Belongs to the heat shock protein 70 family.</text>
</comment>
<reference evidence="6" key="1">
    <citation type="submission" date="2016-11" db="UniProtKB">
        <authorList>
            <consortium name="WormBaseParasite"/>
        </authorList>
    </citation>
    <scope>IDENTIFICATION</scope>
</reference>